<dbReference type="PRINTS" id="PR00411">
    <property type="entry name" value="PNDRDTASEI"/>
</dbReference>
<comment type="caution">
    <text evidence="7">The sequence shown here is derived from an EMBL/GenBank/DDBJ whole genome shotgun (WGS) entry which is preliminary data.</text>
</comment>
<keyword evidence="3" id="KW-0274">FAD</keyword>
<dbReference type="RefSeq" id="WP_346061021.1">
    <property type="nucleotide sequence ID" value="NZ_BAAADR010000002.1"/>
</dbReference>
<dbReference type="InterPro" id="IPR023753">
    <property type="entry name" value="FAD/NAD-binding_dom"/>
</dbReference>
<sequence>MMSSEDISHIVVIGGGQAGGYACKALRGEGYTGRLTVVADEPHDFYERPPLSKGVVTEGEPLPRLFPEDSLAALDIDWQRPKRATAIDRQAREVVLNDGERLPYDRLLIATGSRPRMPVREWAEIGNVMTLRTWDDASRLKARLAESRRLGVIGGGWIGLEVASSARKLGLEVDVFERAPALCGRSVGPEVAEAIRGLHERHGVGLALNRQDIQLSEAGDGRVSISADGEAHEPYDLVVVGVGVEINLELARDAGLRTEQGIVVDAAGHTSDPRIFAAGDVSQHPQLGLCLQSWAYAQNQARVVADAMLGKAAHYDEPAWLWSDQHGVNIQILGVPSGEVQCVVRREAQGPVFFYLDDAQRLVQMVAFDQPRAIKLGKRWIAAEWVLDAAQLADPDFNLMSLR</sequence>
<dbReference type="PANTHER" id="PTHR43557:SF2">
    <property type="entry name" value="RIESKE DOMAIN-CONTAINING PROTEIN-RELATED"/>
    <property type="match status" value="1"/>
</dbReference>
<evidence type="ECO:0000313" key="8">
    <source>
        <dbReference type="Proteomes" id="UP001596411"/>
    </source>
</evidence>
<name>A0ABW2EYE6_9GAMM</name>
<feature type="domain" description="Reductase C-terminal" evidence="6">
    <location>
        <begin position="320"/>
        <end position="402"/>
    </location>
</feature>
<dbReference type="InterPro" id="IPR050446">
    <property type="entry name" value="FAD-oxidoreductase/Apoptosis"/>
</dbReference>
<dbReference type="SUPFAM" id="SSF51905">
    <property type="entry name" value="FAD/NAD(P)-binding domain"/>
    <property type="match status" value="2"/>
</dbReference>
<protein>
    <submittedName>
        <fullName evidence="7">NAD(P)/FAD-dependent oxidoreductase</fullName>
    </submittedName>
</protein>
<evidence type="ECO:0000313" key="7">
    <source>
        <dbReference type="EMBL" id="MFC7089652.1"/>
    </source>
</evidence>
<evidence type="ECO:0000259" key="6">
    <source>
        <dbReference type="Pfam" id="PF14759"/>
    </source>
</evidence>
<evidence type="ECO:0000256" key="3">
    <source>
        <dbReference type="ARBA" id="ARBA00022827"/>
    </source>
</evidence>
<evidence type="ECO:0000256" key="2">
    <source>
        <dbReference type="ARBA" id="ARBA00022630"/>
    </source>
</evidence>
<reference evidence="8" key="1">
    <citation type="journal article" date="2019" name="Int. J. Syst. Evol. Microbiol.">
        <title>The Global Catalogue of Microorganisms (GCM) 10K type strain sequencing project: providing services to taxonomists for standard genome sequencing and annotation.</title>
        <authorList>
            <consortium name="The Broad Institute Genomics Platform"/>
            <consortium name="The Broad Institute Genome Sequencing Center for Infectious Disease"/>
            <person name="Wu L."/>
            <person name="Ma J."/>
        </authorList>
    </citation>
    <scope>NUCLEOTIDE SEQUENCE [LARGE SCALE GENOMIC DNA]</scope>
    <source>
        <strain evidence="8">CGMCC 1.13666</strain>
    </source>
</reference>
<dbReference type="Proteomes" id="UP001596411">
    <property type="component" value="Unassembled WGS sequence"/>
</dbReference>
<dbReference type="InterPro" id="IPR036188">
    <property type="entry name" value="FAD/NAD-bd_sf"/>
</dbReference>
<dbReference type="EMBL" id="JBHSZP010000014">
    <property type="protein sequence ID" value="MFC7089652.1"/>
    <property type="molecule type" value="Genomic_DNA"/>
</dbReference>
<dbReference type="Gene3D" id="3.30.390.30">
    <property type="match status" value="1"/>
</dbReference>
<keyword evidence="2" id="KW-0285">Flavoprotein</keyword>
<evidence type="ECO:0000259" key="5">
    <source>
        <dbReference type="Pfam" id="PF07992"/>
    </source>
</evidence>
<dbReference type="InterPro" id="IPR028202">
    <property type="entry name" value="Reductase_C"/>
</dbReference>
<keyword evidence="4" id="KW-0560">Oxidoreductase</keyword>
<dbReference type="Pfam" id="PF07992">
    <property type="entry name" value="Pyr_redox_2"/>
    <property type="match status" value="1"/>
</dbReference>
<gene>
    <name evidence="7" type="ORF">ACFQH5_08825</name>
</gene>
<dbReference type="PANTHER" id="PTHR43557">
    <property type="entry name" value="APOPTOSIS-INDUCING FACTOR 1"/>
    <property type="match status" value="1"/>
</dbReference>
<evidence type="ECO:0000256" key="1">
    <source>
        <dbReference type="ARBA" id="ARBA00001974"/>
    </source>
</evidence>
<dbReference type="SUPFAM" id="SSF55424">
    <property type="entry name" value="FAD/NAD-linked reductases, dimerisation (C-terminal) domain"/>
    <property type="match status" value="1"/>
</dbReference>
<comment type="cofactor">
    <cofactor evidence="1">
        <name>FAD</name>
        <dbReference type="ChEBI" id="CHEBI:57692"/>
    </cofactor>
</comment>
<evidence type="ECO:0000256" key="4">
    <source>
        <dbReference type="ARBA" id="ARBA00023002"/>
    </source>
</evidence>
<dbReference type="Gene3D" id="3.50.50.60">
    <property type="entry name" value="FAD/NAD(P)-binding domain"/>
    <property type="match status" value="2"/>
</dbReference>
<dbReference type="InterPro" id="IPR016156">
    <property type="entry name" value="FAD/NAD-linked_Rdtase_dimer_sf"/>
</dbReference>
<dbReference type="PRINTS" id="PR00368">
    <property type="entry name" value="FADPNR"/>
</dbReference>
<organism evidence="7 8">
    <name type="scientific">Halomonas salifodinae</name>
    <dbReference type="NCBI Taxonomy" id="438745"/>
    <lineage>
        <taxon>Bacteria</taxon>
        <taxon>Pseudomonadati</taxon>
        <taxon>Pseudomonadota</taxon>
        <taxon>Gammaproteobacteria</taxon>
        <taxon>Oceanospirillales</taxon>
        <taxon>Halomonadaceae</taxon>
        <taxon>Halomonas</taxon>
    </lineage>
</organism>
<dbReference type="Pfam" id="PF14759">
    <property type="entry name" value="Reductase_C"/>
    <property type="match status" value="1"/>
</dbReference>
<proteinExistence type="predicted"/>
<accession>A0ABW2EYE6</accession>
<feature type="domain" description="FAD/NAD(P)-binding" evidence="5">
    <location>
        <begin position="9"/>
        <end position="297"/>
    </location>
</feature>
<keyword evidence="8" id="KW-1185">Reference proteome</keyword>